<evidence type="ECO:0000313" key="7">
    <source>
        <dbReference type="Proteomes" id="UP000054823"/>
    </source>
</evidence>
<dbReference type="PANTHER" id="PTHR30024">
    <property type="entry name" value="ALIPHATIC SULFONATES-BINDING PROTEIN-RELATED"/>
    <property type="match status" value="1"/>
</dbReference>
<evidence type="ECO:0000313" key="6">
    <source>
        <dbReference type="EMBL" id="CUH53998.1"/>
    </source>
</evidence>
<comment type="subcellular location">
    <subcellularLocation>
        <location evidence="1">Endomembrane system</location>
    </subcellularLocation>
</comment>
<keyword evidence="2" id="KW-0813">Transport</keyword>
<accession>A0A0P1ETT9</accession>
<reference evidence="6 7" key="1">
    <citation type="submission" date="2015-09" db="EMBL/GenBank/DDBJ databases">
        <authorList>
            <consortium name="Swine Surveillance"/>
        </authorList>
    </citation>
    <scope>NUCLEOTIDE SEQUENCE [LARGE SCALE GENOMIC DNA]</scope>
    <source>
        <strain evidence="6 7">CECT 7688</strain>
    </source>
</reference>
<evidence type="ECO:0000256" key="5">
    <source>
        <dbReference type="ARBA" id="ARBA00023136"/>
    </source>
</evidence>
<dbReference type="PANTHER" id="PTHR30024:SF43">
    <property type="entry name" value="BLL4572 PROTEIN"/>
    <property type="match status" value="1"/>
</dbReference>
<evidence type="ECO:0000256" key="2">
    <source>
        <dbReference type="ARBA" id="ARBA00022448"/>
    </source>
</evidence>
<keyword evidence="3" id="KW-1003">Cell membrane</keyword>
<dbReference type="Proteomes" id="UP000054823">
    <property type="component" value="Unassembled WGS sequence"/>
</dbReference>
<dbReference type="STRING" id="321267.SHM7688_03467"/>
<dbReference type="GO" id="GO:0012505">
    <property type="term" value="C:endomembrane system"/>
    <property type="evidence" value="ECO:0007669"/>
    <property type="project" value="UniProtKB-SubCell"/>
</dbReference>
<evidence type="ECO:0000256" key="1">
    <source>
        <dbReference type="ARBA" id="ARBA00004308"/>
    </source>
</evidence>
<dbReference type="AlphaFoldDB" id="A0A0P1ETT9"/>
<dbReference type="Gene3D" id="3.40.190.10">
    <property type="entry name" value="Periplasmic binding protein-like II"/>
    <property type="match status" value="2"/>
</dbReference>
<dbReference type="OrthoDB" id="570524at2"/>
<sequence>MRTLPLAVGFMPLVDAAPLIIAHELGFAEEEGLALHLQSAPSWSTLRDRLVLGQIEAAHMLAPVPVAMALGLGGVPTQLDALCVLSVNGNAIGISNALADEIAAKAPLPGFLDATATGQALANLGRTLRVGVPFPFSMHAELLHYWLASSGLNTPETLDMRIIPPPLMAEAIAADEIDAFCVGEPWGSITVEQGGGQLLVASAAIWNFTPEKVLAVRRDWAQAEDDLTGRLIRAVWKAGRWLSDPSKRSTASDILGWPEYLDVSPDILERALSGQMLTQARGTLTTVPRMLEFFDSAATFPWRSQAAWIGTRMAARFGLDRVQSAQTASKVFRSDLYRRHLANLGAVMPLASEKCEGALDAPTVHKATNGTLVLGPDRFFDGRIFDPAQPE</sequence>
<proteinExistence type="predicted"/>
<protein>
    <submittedName>
        <fullName evidence="6">Nitrate transport protein NrtA</fullName>
    </submittedName>
</protein>
<name>A0A0P1ETT9_9RHOB</name>
<dbReference type="InterPro" id="IPR044527">
    <property type="entry name" value="NrtA/CpmA_ABC-bd_dom"/>
</dbReference>
<dbReference type="SUPFAM" id="SSF53850">
    <property type="entry name" value="Periplasmic binding protein-like II"/>
    <property type="match status" value="1"/>
</dbReference>
<dbReference type="EMBL" id="CYPW01000032">
    <property type="protein sequence ID" value="CUH53998.1"/>
    <property type="molecule type" value="Genomic_DNA"/>
</dbReference>
<organism evidence="6 7">
    <name type="scientific">Shimia marina</name>
    <dbReference type="NCBI Taxonomy" id="321267"/>
    <lineage>
        <taxon>Bacteria</taxon>
        <taxon>Pseudomonadati</taxon>
        <taxon>Pseudomonadota</taxon>
        <taxon>Alphaproteobacteria</taxon>
        <taxon>Rhodobacterales</taxon>
        <taxon>Roseobacteraceae</taxon>
    </lineage>
</organism>
<keyword evidence="4" id="KW-0997">Cell inner membrane</keyword>
<evidence type="ECO:0000256" key="3">
    <source>
        <dbReference type="ARBA" id="ARBA00022475"/>
    </source>
</evidence>
<evidence type="ECO:0000256" key="4">
    <source>
        <dbReference type="ARBA" id="ARBA00022519"/>
    </source>
</evidence>
<dbReference type="RefSeq" id="WP_058241152.1">
    <property type="nucleotide sequence ID" value="NZ_CYPW01000032.1"/>
</dbReference>
<keyword evidence="7" id="KW-1185">Reference proteome</keyword>
<gene>
    <name evidence="6" type="primary">nrtA</name>
    <name evidence="6" type="ORF">SHM7688_03467</name>
</gene>
<dbReference type="CDD" id="cd13553">
    <property type="entry name" value="PBP2_NrtA_CpmA_like"/>
    <property type="match status" value="1"/>
</dbReference>
<dbReference type="Pfam" id="PF13379">
    <property type="entry name" value="NMT1_2"/>
    <property type="match status" value="1"/>
</dbReference>
<keyword evidence="5" id="KW-0472">Membrane</keyword>